<dbReference type="InterPro" id="IPR022062">
    <property type="entry name" value="DUF3618"/>
</dbReference>
<dbReference type="Pfam" id="PF12277">
    <property type="entry name" value="DUF3618"/>
    <property type="match status" value="1"/>
</dbReference>
<keyword evidence="3" id="KW-1185">Reference proteome</keyword>
<comment type="caution">
    <text evidence="2">The sequence shown here is derived from an EMBL/GenBank/DDBJ whole genome shotgun (WGS) entry which is preliminary data.</text>
</comment>
<feature type="region of interest" description="Disordered" evidence="1">
    <location>
        <begin position="137"/>
        <end position="236"/>
    </location>
</feature>
<evidence type="ECO:0000313" key="2">
    <source>
        <dbReference type="EMBL" id="EME65550.1"/>
    </source>
</evidence>
<sequence>MTNTDDPDRIRAEIDRTRRSLSADVDTLADRARPSTIARRKVGGIGGSLSRMRDRVMGTAQDATSQLSDTGRSAVSSATDAARGVPATAQQQAQGNPLAVGLIAFGAGLVAAALVPASRSEQQAAVALKETAEPALQEAAGAAQETAQRLTQPAQEAAHAVAATARDAATTVAEEGADAARGAGRRTRRRTHRPRPALSRPGNVPPSPRAGRSRFGPTCRRREEERDPAVPSPRRP</sequence>
<organism evidence="2 3">
    <name type="scientific">Rhodococcus ruber BKS 20-38</name>
    <dbReference type="NCBI Taxonomy" id="1278076"/>
    <lineage>
        <taxon>Bacteria</taxon>
        <taxon>Bacillati</taxon>
        <taxon>Actinomycetota</taxon>
        <taxon>Actinomycetes</taxon>
        <taxon>Mycobacteriales</taxon>
        <taxon>Nocardiaceae</taxon>
        <taxon>Rhodococcus</taxon>
    </lineage>
</organism>
<protein>
    <recommendedName>
        <fullName evidence="4">DUF3618 domain-containing protein</fullName>
    </recommendedName>
</protein>
<name>M2YUD6_9NOCA</name>
<dbReference type="EMBL" id="AOEX01000031">
    <property type="protein sequence ID" value="EME65550.1"/>
    <property type="molecule type" value="Genomic_DNA"/>
</dbReference>
<evidence type="ECO:0000313" key="3">
    <source>
        <dbReference type="Proteomes" id="UP000011731"/>
    </source>
</evidence>
<feature type="compositionally biased region" description="Basic residues" evidence="1">
    <location>
        <begin position="183"/>
        <end position="195"/>
    </location>
</feature>
<dbReference type="Proteomes" id="UP000011731">
    <property type="component" value="Unassembled WGS sequence"/>
</dbReference>
<proteinExistence type="predicted"/>
<feature type="compositionally biased region" description="Basic and acidic residues" evidence="1">
    <location>
        <begin position="1"/>
        <end position="18"/>
    </location>
</feature>
<feature type="region of interest" description="Disordered" evidence="1">
    <location>
        <begin position="1"/>
        <end position="35"/>
    </location>
</feature>
<accession>M2YUD6</accession>
<dbReference type="PATRIC" id="fig|1278076.4.peg.1891"/>
<feature type="compositionally biased region" description="Low complexity" evidence="1">
    <location>
        <begin position="137"/>
        <end position="182"/>
    </location>
</feature>
<evidence type="ECO:0000256" key="1">
    <source>
        <dbReference type="SAM" id="MobiDB-lite"/>
    </source>
</evidence>
<dbReference type="AlphaFoldDB" id="M2YUD6"/>
<evidence type="ECO:0008006" key="4">
    <source>
        <dbReference type="Google" id="ProtNLM"/>
    </source>
</evidence>
<gene>
    <name evidence="2" type="ORF">G352_09072</name>
</gene>
<reference evidence="2 3" key="1">
    <citation type="journal article" date="2013" name="Genome Announc.">
        <title>Draft Genome Sequence of Rhodococcus ruber Strain BKS 20-38.</title>
        <authorList>
            <person name="Bala M."/>
            <person name="Kumar S."/>
            <person name="Raghava G.P."/>
            <person name="Mayilraj S."/>
        </authorList>
    </citation>
    <scope>NUCLEOTIDE SEQUENCE [LARGE SCALE GENOMIC DNA]</scope>
    <source>
        <strain evidence="2 3">BKS 20-38</strain>
    </source>
</reference>
<dbReference type="RefSeq" id="WP_003935914.1">
    <property type="nucleotide sequence ID" value="NZ_AOEX01000031.1"/>
</dbReference>